<evidence type="ECO:0000313" key="2">
    <source>
        <dbReference type="EMBL" id="GCB91992.1"/>
    </source>
</evidence>
<dbReference type="InterPro" id="IPR011009">
    <property type="entry name" value="Kinase-like_dom_sf"/>
</dbReference>
<dbReference type="Proteomes" id="UP000288351">
    <property type="component" value="Unassembled WGS sequence"/>
</dbReference>
<organism evidence="2 3">
    <name type="scientific">Streptomyces noursei</name>
    <name type="common">Streptomyces albulus</name>
    <dbReference type="NCBI Taxonomy" id="1971"/>
    <lineage>
        <taxon>Bacteria</taxon>
        <taxon>Bacillati</taxon>
        <taxon>Actinomycetota</taxon>
        <taxon>Actinomycetes</taxon>
        <taxon>Kitasatosporales</taxon>
        <taxon>Streptomycetaceae</taxon>
        <taxon>Streptomyces</taxon>
    </lineage>
</organism>
<accession>A0A401R2X1</accession>
<dbReference type="InterPro" id="IPR002575">
    <property type="entry name" value="Aminoglycoside_PTrfase"/>
</dbReference>
<name>A0A401R2X1_STRNR</name>
<comment type="caution">
    <text evidence="2">The sequence shown here is derived from an EMBL/GenBank/DDBJ whole genome shotgun (WGS) entry which is preliminary data.</text>
</comment>
<evidence type="ECO:0000313" key="3">
    <source>
        <dbReference type="Proteomes" id="UP000288351"/>
    </source>
</evidence>
<sequence>MIPEDDKVFLRKRWRELRDKYAELRFETPKGPVRDDAHVQNLMVNDHEQVILIDFEACCFDRPEWDLMVTAVEHQGLGWQTDAQYADFLGEYGWDLFDWPGYETRRGLEEFGMTTWLMQNVTEDERTAQEYQRRIAGLRNDGGPRNWRPC</sequence>
<gene>
    <name evidence="2" type="ORF">SALB_04739</name>
</gene>
<proteinExistence type="predicted"/>
<dbReference type="RefSeq" id="WP_016570745.1">
    <property type="nucleotide sequence ID" value="NZ_BHXC01000006.1"/>
</dbReference>
<reference evidence="2 3" key="1">
    <citation type="journal article" date="2019" name="Microbiol. Resour. Announc.">
        <title>Draft Genome Sequence of the Most Traditional epsilon-Poly-l-Lysine Producer, Streptomyces albulus NBRC14147.</title>
        <authorList>
            <person name="Yamanaka K."/>
            <person name="Hamano Y."/>
        </authorList>
    </citation>
    <scope>NUCLEOTIDE SEQUENCE [LARGE SCALE GENOMIC DNA]</scope>
    <source>
        <strain evidence="2 3">NBRC 14147</strain>
    </source>
</reference>
<dbReference type="SUPFAM" id="SSF56112">
    <property type="entry name" value="Protein kinase-like (PK-like)"/>
    <property type="match status" value="1"/>
</dbReference>
<protein>
    <recommendedName>
        <fullName evidence="1">Aminoglycoside phosphotransferase domain-containing protein</fullName>
    </recommendedName>
</protein>
<feature type="domain" description="Aminoglycoside phosphotransferase" evidence="1">
    <location>
        <begin position="10"/>
        <end position="102"/>
    </location>
</feature>
<dbReference type="Gene3D" id="1.10.510.10">
    <property type="entry name" value="Transferase(Phosphotransferase) domain 1"/>
    <property type="match status" value="1"/>
</dbReference>
<dbReference type="EMBL" id="BHXC01000006">
    <property type="protein sequence ID" value="GCB91992.1"/>
    <property type="molecule type" value="Genomic_DNA"/>
</dbReference>
<evidence type="ECO:0000259" key="1">
    <source>
        <dbReference type="Pfam" id="PF01636"/>
    </source>
</evidence>
<dbReference type="Pfam" id="PF01636">
    <property type="entry name" value="APH"/>
    <property type="match status" value="1"/>
</dbReference>
<dbReference type="AlphaFoldDB" id="A0A401R2X1"/>